<sequence length="135" mass="14748">MTYDILAFDPDSVTDEDFSAWWNKQSEWSEDHSYDDAAVTTPSLREFYGELIQTFPPMNGPGSPTDEEFDADPELEVRVTDYSIGTTVVYGAFAWSQESTARPLFTSLAAKHGVAVALVSDGDAILRPPGESSGS</sequence>
<evidence type="ECO:0000313" key="1">
    <source>
        <dbReference type="EMBL" id="QWQ37633.1"/>
    </source>
</evidence>
<dbReference type="Proteomes" id="UP000680588">
    <property type="component" value="Chromosome"/>
</dbReference>
<dbReference type="AlphaFoldDB" id="A0A975S886"/>
<dbReference type="RefSeq" id="WP_207346659.1">
    <property type="nucleotide sequence ID" value="NZ_CP076456.1"/>
</dbReference>
<accession>A0A975S886</accession>
<name>A0A975S886_9MICC</name>
<protein>
    <submittedName>
        <fullName evidence="1">Uncharacterized protein</fullName>
    </submittedName>
</protein>
<evidence type="ECO:0000313" key="2">
    <source>
        <dbReference type="Proteomes" id="UP000680588"/>
    </source>
</evidence>
<dbReference type="KEGG" id="asun:KG104_07940"/>
<proteinExistence type="predicted"/>
<reference evidence="1" key="1">
    <citation type="submission" date="2021-06" db="EMBL/GenBank/DDBJ databases">
        <title>Novel species in genus Arthrobacter.</title>
        <authorList>
            <person name="Zhang G."/>
        </authorList>
    </citation>
    <scope>NUCLEOTIDE SEQUENCE</scope>
    <source>
        <strain evidence="1">Zg-ZUI122</strain>
    </source>
</reference>
<organism evidence="1 2">
    <name type="scientific">Arthrobacter sunyaminii</name>
    <dbReference type="NCBI Taxonomy" id="2816859"/>
    <lineage>
        <taxon>Bacteria</taxon>
        <taxon>Bacillati</taxon>
        <taxon>Actinomycetota</taxon>
        <taxon>Actinomycetes</taxon>
        <taxon>Micrococcales</taxon>
        <taxon>Micrococcaceae</taxon>
        <taxon>Arthrobacter</taxon>
    </lineage>
</organism>
<gene>
    <name evidence="1" type="ORF">KG104_07940</name>
</gene>
<keyword evidence="2" id="KW-1185">Reference proteome</keyword>
<dbReference type="EMBL" id="CP076456">
    <property type="protein sequence ID" value="QWQ37633.1"/>
    <property type="molecule type" value="Genomic_DNA"/>
</dbReference>